<dbReference type="RefSeq" id="WP_182207115.1">
    <property type="nucleotide sequence ID" value="NZ_JACGLT010000045.1"/>
</dbReference>
<dbReference type="AlphaFoldDB" id="A0A7W2M8Z8"/>
<accession>A0A7W2M8Z8</accession>
<sequence>MKTLIINILIGLSFFHCFGQTDNEGKYQFAKDVFNSKEYVKGNYDRFSGRIDSIDSNTFRLGEKILKIETGNNELRKLIGIGVFNADEIFGKQTTKKTKAEIDSLSQNQKVFFNLTRNDSLAVCCFESLEKLNPNPQTKRFKFWVMKIGVANPTEYYIELYNDKATKETELDEFIENSKMSFYYKGTLII</sequence>
<dbReference type="EMBL" id="JACGLT010000045">
    <property type="protein sequence ID" value="MBA6154894.1"/>
    <property type="molecule type" value="Genomic_DNA"/>
</dbReference>
<comment type="caution">
    <text evidence="1">The sequence shown here is derived from an EMBL/GenBank/DDBJ whole genome shotgun (WGS) entry which is preliminary data.</text>
</comment>
<evidence type="ECO:0000313" key="1">
    <source>
        <dbReference type="EMBL" id="MBA6154894.1"/>
    </source>
</evidence>
<proteinExistence type="predicted"/>
<gene>
    <name evidence="1" type="ORF">H3Z82_19425</name>
</gene>
<protein>
    <submittedName>
        <fullName evidence="1">Uncharacterized protein</fullName>
    </submittedName>
</protein>
<dbReference type="Proteomes" id="UP000541857">
    <property type="component" value="Unassembled WGS sequence"/>
</dbReference>
<keyword evidence="2" id="KW-1185">Reference proteome</keyword>
<name>A0A7W2M8Z8_9FLAO</name>
<organism evidence="1 2">
    <name type="scientific">Gelidibacter maritimus</name>
    <dbReference type="NCBI Taxonomy" id="2761487"/>
    <lineage>
        <taxon>Bacteria</taxon>
        <taxon>Pseudomonadati</taxon>
        <taxon>Bacteroidota</taxon>
        <taxon>Flavobacteriia</taxon>
        <taxon>Flavobacteriales</taxon>
        <taxon>Flavobacteriaceae</taxon>
        <taxon>Gelidibacter</taxon>
    </lineage>
</organism>
<reference evidence="1 2" key="1">
    <citation type="submission" date="2020-07" db="EMBL/GenBank/DDBJ databases">
        <title>Bacterium isolated from marine sediment.</title>
        <authorList>
            <person name="Shang D."/>
        </authorList>
    </citation>
    <scope>NUCLEOTIDE SEQUENCE [LARGE SCALE GENOMIC DNA]</scope>
    <source>
        <strain evidence="1 2">F6074</strain>
    </source>
</reference>
<evidence type="ECO:0000313" key="2">
    <source>
        <dbReference type="Proteomes" id="UP000541857"/>
    </source>
</evidence>